<dbReference type="SUPFAM" id="SSF53448">
    <property type="entry name" value="Nucleotide-diphospho-sugar transferases"/>
    <property type="match status" value="1"/>
</dbReference>
<sequence>MANVTVLVPMYNVEKYVSKCLDSLISQTYKDIEIWAVNDGSPDNSRNIVLDYAAKDSRVKLIDKENGGYGSVLQMGIKKIKSPYFLVCDPDDWLEPTAIEKLYNFSLKSNLDLAVGDYYDVFVGDKNKHVVHFIKNITPHKVYTEEKDIQRFSFGAVSPHAKLFRTSIVKNIDLPMRVNYTDFILYIYALTNAKRVSYIDIPLANYLKDRPNNSVTNVNPSRLKDHAMVWNGAFNQIPIKKENSVILQRLYEAVLGNLIVYSLYSTDYFHDKYWKYILDTVREVRKAAPILKSNFNGSIVNKIIMNGLLNEKSYIRYSRNYVLYVSKKNKLRKTIKKIRSKS</sequence>
<dbReference type="GeneID" id="29638684"/>
<keyword evidence="1" id="KW-0328">Glycosyltransferase</keyword>
<reference evidence="4 5" key="1">
    <citation type="journal article" date="2006" name="Proc. Natl. Acad. Sci. U.S.A.">
        <title>Comparative genomics of the lactic acid bacteria.</title>
        <authorList>
            <person name="Makarova K."/>
            <person name="Slesarev A."/>
            <person name="Wolf Y."/>
            <person name="Sorokin A."/>
            <person name="Mirkin B."/>
            <person name="Koonin E."/>
            <person name="Pavlov A."/>
            <person name="Pavlova N."/>
            <person name="Karamychev V."/>
            <person name="Polouchine N."/>
            <person name="Shakhova V."/>
            <person name="Grigoriev I."/>
            <person name="Lou Y."/>
            <person name="Rohksar D."/>
            <person name="Lucas S."/>
            <person name="Huang K."/>
            <person name="Goodstein D.M."/>
            <person name="Hawkins T."/>
            <person name="Plengvidhya V."/>
            <person name="Welker D."/>
            <person name="Hughes J."/>
            <person name="Goh Y."/>
            <person name="Benson A."/>
            <person name="Baldwin K."/>
            <person name="Lee J.H."/>
            <person name="Diaz-Muniz I."/>
            <person name="Dosti B."/>
            <person name="Smeianov V."/>
            <person name="Wechter W."/>
            <person name="Barabote R."/>
            <person name="Lorca G."/>
            <person name="Altermann E."/>
            <person name="Barrangou R."/>
            <person name="Ganesan B."/>
            <person name="Xie Y."/>
            <person name="Rawsthorne H."/>
            <person name="Tamir D."/>
            <person name="Parker C."/>
            <person name="Breidt F."/>
            <person name="Broadbent J."/>
            <person name="Hutkins R."/>
            <person name="O'Sullivan D."/>
            <person name="Steele J."/>
            <person name="Unlu G."/>
            <person name="Saier M."/>
            <person name="Klaenhammer T."/>
            <person name="Richardson P."/>
            <person name="Kozyavkin S."/>
            <person name="Weimer B."/>
            <person name="Mills D."/>
        </authorList>
    </citation>
    <scope>NUCLEOTIDE SEQUENCE [LARGE SCALE GENOMIC DNA]</scope>
    <source>
        <strain evidence="5">ATCC 33323 / DSM 20243 / BCRC 14619 / CIP 102991 / JCM 1131 / KCTC 3163 / NCIMB 11718 / NCTC 13722 / AM63</strain>
    </source>
</reference>
<dbReference type="InterPro" id="IPR001173">
    <property type="entry name" value="Glyco_trans_2-like"/>
</dbReference>
<evidence type="ECO:0000259" key="3">
    <source>
        <dbReference type="Pfam" id="PF00535"/>
    </source>
</evidence>
<protein>
    <submittedName>
        <fullName evidence="4">Glycosyltransferase related enzyme</fullName>
    </submittedName>
</protein>
<evidence type="ECO:0000256" key="1">
    <source>
        <dbReference type="ARBA" id="ARBA00022676"/>
    </source>
</evidence>
<dbReference type="Proteomes" id="UP000000664">
    <property type="component" value="Chromosome"/>
</dbReference>
<dbReference type="CDD" id="cd00761">
    <property type="entry name" value="Glyco_tranf_GTA_type"/>
    <property type="match status" value="1"/>
</dbReference>
<dbReference type="Gene3D" id="3.90.550.10">
    <property type="entry name" value="Spore Coat Polysaccharide Biosynthesis Protein SpsA, Chain A"/>
    <property type="match status" value="1"/>
</dbReference>
<organism evidence="4 5">
    <name type="scientific">Lactobacillus gasseri (strain ATCC 33323 / DSM 20243 / BCRC 14619 / CIP 102991 / JCM 1131 / KCTC 3163 / NCIMB 11718 / NCTC 13722 / AM63)</name>
    <dbReference type="NCBI Taxonomy" id="324831"/>
    <lineage>
        <taxon>Bacteria</taxon>
        <taxon>Bacillati</taxon>
        <taxon>Bacillota</taxon>
        <taxon>Bacilli</taxon>
        <taxon>Lactobacillales</taxon>
        <taxon>Lactobacillaceae</taxon>
        <taxon>Lactobacillus</taxon>
    </lineage>
</organism>
<dbReference type="RefSeq" id="WP_003647159.1">
    <property type="nucleotide sequence ID" value="NC_008530.1"/>
</dbReference>
<name>A0A805YQJ1_LACGA</name>
<keyword evidence="2" id="KW-0808">Transferase</keyword>
<dbReference type="KEGG" id="lga:LGAS_1145"/>
<evidence type="ECO:0000313" key="5">
    <source>
        <dbReference type="Proteomes" id="UP000000664"/>
    </source>
</evidence>
<dbReference type="PANTHER" id="PTHR22916">
    <property type="entry name" value="GLYCOSYLTRANSFERASE"/>
    <property type="match status" value="1"/>
</dbReference>
<dbReference type="AlphaFoldDB" id="A0A805YQJ1"/>
<evidence type="ECO:0000256" key="2">
    <source>
        <dbReference type="ARBA" id="ARBA00022679"/>
    </source>
</evidence>
<dbReference type="GO" id="GO:0016757">
    <property type="term" value="F:glycosyltransferase activity"/>
    <property type="evidence" value="ECO:0007669"/>
    <property type="project" value="UniProtKB-KW"/>
</dbReference>
<proteinExistence type="predicted"/>
<dbReference type="EMBL" id="CP000413">
    <property type="protein sequence ID" value="ABJ60515.1"/>
    <property type="molecule type" value="Genomic_DNA"/>
</dbReference>
<dbReference type="Pfam" id="PF00535">
    <property type="entry name" value="Glycos_transf_2"/>
    <property type="match status" value="1"/>
</dbReference>
<feature type="domain" description="Glycosyltransferase 2-like" evidence="3">
    <location>
        <begin position="5"/>
        <end position="171"/>
    </location>
</feature>
<dbReference type="PANTHER" id="PTHR22916:SF51">
    <property type="entry name" value="GLYCOSYLTRANSFERASE EPSH-RELATED"/>
    <property type="match status" value="1"/>
</dbReference>
<accession>A0A805YQJ1</accession>
<gene>
    <name evidence="4" type="ordered locus">LGAS_1145</name>
</gene>
<dbReference type="InterPro" id="IPR029044">
    <property type="entry name" value="Nucleotide-diphossugar_trans"/>
</dbReference>
<evidence type="ECO:0000313" key="4">
    <source>
        <dbReference type="EMBL" id="ABJ60515.1"/>
    </source>
</evidence>